<dbReference type="Proteomes" id="UP000603056">
    <property type="component" value="Unassembled WGS sequence"/>
</dbReference>
<protein>
    <submittedName>
        <fullName evidence="1">Uncharacterized protein</fullName>
    </submittedName>
</protein>
<comment type="caution">
    <text evidence="1">The sequence shown here is derived from an EMBL/GenBank/DDBJ whole genome shotgun (WGS) entry which is preliminary data.</text>
</comment>
<sequence>MRGDRFLDEMILQNIGAGGHSDPCGYDGCTVSNG</sequence>
<reference evidence="1" key="1">
    <citation type="submission" date="2020-10" db="EMBL/GenBank/DDBJ databases">
        <authorList>
            <person name="Hahn C.J."/>
            <person name="Laso-Perez R."/>
            <person name="Vulcano F."/>
            <person name="Vaziourakis K.-M."/>
            <person name="Stokke R."/>
            <person name="Steen I.H."/>
            <person name="Teske A."/>
            <person name="Boetius A."/>
            <person name="Liebeke M."/>
            <person name="Amann R."/>
            <person name="Knittel K."/>
        </authorList>
    </citation>
    <scope>NUCLEOTIDE SEQUENCE</scope>
    <source>
        <strain evidence="1">Gfbio:e3339647-f889-4370-9287-4fb5cb688e4c:AG394J04_GoMArc1</strain>
    </source>
</reference>
<name>A0A811T808_9EURY</name>
<evidence type="ECO:0000313" key="2">
    <source>
        <dbReference type="Proteomes" id="UP000603056"/>
    </source>
</evidence>
<accession>A0A811T808</accession>
<dbReference type="EMBL" id="CAJHIP010000004">
    <property type="protein sequence ID" value="CAD6491609.1"/>
    <property type="molecule type" value="Genomic_DNA"/>
</dbReference>
<dbReference type="AlphaFoldDB" id="A0A811T808"/>
<gene>
    <name evidence="1" type="ORF">FFODKBPE_00161</name>
</gene>
<organism evidence="1 2">
    <name type="scientific">Candidatus Argoarchaeum ethanivorans</name>
    <dbReference type="NCBI Taxonomy" id="2608793"/>
    <lineage>
        <taxon>Archaea</taxon>
        <taxon>Methanobacteriati</taxon>
        <taxon>Methanobacteriota</taxon>
        <taxon>Stenosarchaea group</taxon>
        <taxon>Methanomicrobia</taxon>
        <taxon>Methanosarcinales</taxon>
        <taxon>Methanosarcinales incertae sedis</taxon>
        <taxon>GOM Arc I cluster</taxon>
        <taxon>Candidatus Argoarchaeum</taxon>
    </lineage>
</organism>
<evidence type="ECO:0000313" key="1">
    <source>
        <dbReference type="EMBL" id="CAD6491609.1"/>
    </source>
</evidence>
<proteinExistence type="predicted"/>